<dbReference type="EMBL" id="MUGX01000034">
    <property type="protein sequence ID" value="OXA84281.1"/>
    <property type="molecule type" value="Genomic_DNA"/>
</dbReference>
<comment type="caution">
    <text evidence="1">The sequence shown here is derived from an EMBL/GenBank/DDBJ whole genome shotgun (WGS) entry which is preliminary data.</text>
</comment>
<evidence type="ECO:0000313" key="1">
    <source>
        <dbReference type="EMBL" id="KIO51843.1"/>
    </source>
</evidence>
<evidence type="ECO:0000313" key="2">
    <source>
        <dbReference type="EMBL" id="OXA84281.1"/>
    </source>
</evidence>
<organism evidence="1 3">
    <name type="scientific">Flavobacterium hibernum</name>
    <dbReference type="NCBI Taxonomy" id="37752"/>
    <lineage>
        <taxon>Bacteria</taxon>
        <taxon>Pseudomonadati</taxon>
        <taxon>Bacteroidota</taxon>
        <taxon>Flavobacteriia</taxon>
        <taxon>Flavobacteriales</taxon>
        <taxon>Flavobacteriaceae</taxon>
        <taxon>Flavobacterium</taxon>
    </lineage>
</organism>
<evidence type="ECO:0000313" key="3">
    <source>
        <dbReference type="Proteomes" id="UP000032061"/>
    </source>
</evidence>
<sequence>MADNKLHLIPEVTKGQIYNPAMGNIVLNKADFFYVKIKEYQEDEKLIKDLESKKKQAKESAVQKWEQHAKDGWNEKRLKENYDADMEGWQKMDKEFQALTDKYNDVNWCWQLVGKKLDYKNISHNQTFTKGIGEIKKTGKHSIKFPELLVGGGMAWLEAFHEKEGATGKIPNGIYVQAYGKPRILQIEWTDFEYEPITKSVGFMSKVILHIYTVDMYGQEVEINLLNKNVIFSNDELNISNVKVFKREVTVLKVKKIDIGKKGVSDQLNQTKHDSNNTVESEQYIQKIEVQVLIDASWEKFGSKLEIYPKIKSIQTGTYFEDFTPKTIKVDAKSLILTATTEVSNKPVVIGQVETNVGAFHLCQYTGITLEYTKDKKTETLEIYKEDPGVSQNPNIEIGLILGSAPEKFSIKVDQESDTNECVYKGKPNDHGKNIFVFDQSRLPKNINITKHDAKSIEGTAHFDYDVDDLPKYFWLSKNNSSAMSQLPLMVSTCRHKHNIVLKVVPEIEWTINFFYNTPDPVWFGRSEPNYNIYSTETTAIRDNISPSDIKNKGDVVALADLKKEEIIHNSNTKDGKVKIATTANRYYGNAKSNFGLTVKATYDGGKSKELSFKFAEEYRKTLGIIKSVYDLVDKIARAKEARKASETLPPSLLGRKNMMSLSLLPPAPSVGIGWKYTNTNNRLGIELAARAKIAPLIGGELKIDVLALADKIPWCGKLVTALDLTTWLIEKISRDTLTINYRIDLTFYANVALEETFIKYSQAQEKGKRLDADLNLSGTLGGKLEISTDVKVKVKTATELTFEAGIKGDCYFKIAASPNANYDNMIDWTTKFSGLIVTGYIKFSMKSQRKTEPKNLDPIPLLPSYTGNAIIMKLWTD</sequence>
<dbReference type="AlphaFoldDB" id="A0A0D0ETG1"/>
<name>A0A0D0ETG1_9FLAO</name>
<dbReference type="OrthoDB" id="719419at2"/>
<accession>A0A0D0ETG1</accession>
<keyword evidence="4" id="KW-1185">Reference proteome</keyword>
<dbReference type="EMBL" id="JPRK01000013">
    <property type="protein sequence ID" value="KIO51843.1"/>
    <property type="molecule type" value="Genomic_DNA"/>
</dbReference>
<reference evidence="1 3" key="1">
    <citation type="submission" date="2015-01" db="EMBL/GenBank/DDBJ databases">
        <title>Genome of Flavobacterium hibernum DSM 12611.</title>
        <authorList>
            <person name="Stropko S.J."/>
            <person name="Pipes S.E."/>
            <person name="Newman J.D."/>
        </authorList>
    </citation>
    <scope>NUCLEOTIDE SEQUENCE [LARGE SCALE GENOMIC DNA]</scope>
    <source>
        <strain evidence="1 3">DSM 12611</strain>
    </source>
</reference>
<proteinExistence type="predicted"/>
<evidence type="ECO:0000313" key="4">
    <source>
        <dbReference type="Proteomes" id="UP000198302"/>
    </source>
</evidence>
<gene>
    <name evidence="2" type="ORF">B0A73_20605</name>
    <name evidence="1" type="ORF">IW18_16475</name>
</gene>
<protein>
    <submittedName>
        <fullName evidence="1">Uncharacterized protein</fullName>
    </submittedName>
</protein>
<dbReference type="Proteomes" id="UP000198302">
    <property type="component" value="Unassembled WGS sequence"/>
</dbReference>
<reference evidence="2 4" key="2">
    <citation type="submission" date="2016-11" db="EMBL/GenBank/DDBJ databases">
        <title>Whole genomes of Flavobacteriaceae.</title>
        <authorList>
            <person name="Stine C."/>
            <person name="Li C."/>
            <person name="Tadesse D."/>
        </authorList>
    </citation>
    <scope>NUCLEOTIDE SEQUENCE [LARGE SCALE GENOMIC DNA]</scope>
    <source>
        <strain evidence="2 4">ATCC 51468</strain>
    </source>
</reference>
<dbReference type="Proteomes" id="UP000032061">
    <property type="component" value="Unassembled WGS sequence"/>
</dbReference>
<dbReference type="STRING" id="37752.IW18_16475"/>
<dbReference type="RefSeq" id="WP_041518970.1">
    <property type="nucleotide sequence ID" value="NZ_JPRK01000013.1"/>
</dbReference>